<feature type="domain" description="Peptidase M1 leukotriene A4 hydrolase/aminopeptidase C-terminal" evidence="12">
    <location>
        <begin position="394"/>
        <end position="544"/>
    </location>
</feature>
<dbReference type="Pfam" id="PF01433">
    <property type="entry name" value="Peptidase_M1"/>
    <property type="match status" value="1"/>
</dbReference>
<evidence type="ECO:0000256" key="10">
    <source>
        <dbReference type="PIRSR" id="PIRSR634015-2"/>
    </source>
</evidence>
<evidence type="ECO:0000259" key="12">
    <source>
        <dbReference type="SMART" id="SM01263"/>
    </source>
</evidence>
<dbReference type="Gene3D" id="1.10.390.10">
    <property type="entry name" value="Neutral Protease Domain 2"/>
    <property type="match status" value="1"/>
</dbReference>
<evidence type="ECO:0000256" key="4">
    <source>
        <dbReference type="ARBA" id="ARBA00022670"/>
    </source>
</evidence>
<evidence type="ECO:0000313" key="13">
    <source>
        <dbReference type="EMBL" id="CAD9445680.1"/>
    </source>
</evidence>
<dbReference type="InterPro" id="IPR049980">
    <property type="entry name" value="LTA4H_cat"/>
</dbReference>
<name>A0A7S2D682_9EUKA</name>
<evidence type="ECO:0000256" key="7">
    <source>
        <dbReference type="ARBA" id="ARBA00022833"/>
    </source>
</evidence>
<dbReference type="Gene3D" id="2.60.40.1730">
    <property type="entry name" value="tricorn interacting facor f3 domain"/>
    <property type="match status" value="1"/>
</dbReference>
<dbReference type="SUPFAM" id="SSF63737">
    <property type="entry name" value="Leukotriene A4 hydrolase N-terminal domain"/>
    <property type="match status" value="1"/>
</dbReference>
<dbReference type="FunFam" id="1.25.40.320:FF:000001">
    <property type="entry name" value="Leukotriene A(4) hydrolase"/>
    <property type="match status" value="1"/>
</dbReference>
<dbReference type="CDD" id="cd09599">
    <property type="entry name" value="M1_LTA4H"/>
    <property type="match status" value="1"/>
</dbReference>
<keyword evidence="6" id="KW-0378">Hydrolase</keyword>
<dbReference type="InterPro" id="IPR034015">
    <property type="entry name" value="M1_LTA4H"/>
</dbReference>
<dbReference type="Gene3D" id="3.30.2010.30">
    <property type="match status" value="1"/>
</dbReference>
<keyword evidence="3" id="KW-0963">Cytoplasm</keyword>
<dbReference type="PANTHER" id="PTHR45726">
    <property type="entry name" value="LEUKOTRIENE A-4 HYDROLASE"/>
    <property type="match status" value="1"/>
</dbReference>
<comment type="subcellular location">
    <subcellularLocation>
        <location evidence="1">Cytoplasm</location>
    </subcellularLocation>
</comment>
<evidence type="ECO:0000256" key="11">
    <source>
        <dbReference type="PIRSR" id="PIRSR634015-3"/>
    </source>
</evidence>
<dbReference type="Pfam" id="PF09127">
    <property type="entry name" value="Leuk-A4-hydro_C"/>
    <property type="match status" value="1"/>
</dbReference>
<dbReference type="PRINTS" id="PR00756">
    <property type="entry name" value="ALADIPTASE"/>
</dbReference>
<comment type="similarity">
    <text evidence="2">Belongs to the peptidase M1 family.</text>
</comment>
<feature type="binding site" evidence="10">
    <location>
        <begin position="500"/>
        <end position="502"/>
    </location>
    <ligand>
        <name>a peptide</name>
        <dbReference type="ChEBI" id="CHEBI:60466"/>
    </ligand>
</feature>
<feature type="binding site" evidence="11">
    <location>
        <position position="222"/>
    </location>
    <ligand>
        <name>Zn(2+)</name>
        <dbReference type="ChEBI" id="CHEBI:29105"/>
        <note>catalytic</note>
    </ligand>
</feature>
<dbReference type="PANTHER" id="PTHR45726:SF3">
    <property type="entry name" value="LEUKOTRIENE A-4 HYDROLASE"/>
    <property type="match status" value="1"/>
</dbReference>
<evidence type="ECO:0000256" key="1">
    <source>
        <dbReference type="ARBA" id="ARBA00004496"/>
    </source>
</evidence>
<dbReference type="SMART" id="SM01263">
    <property type="entry name" value="Leuk-A4-hydro_C"/>
    <property type="match status" value="1"/>
</dbReference>
<gene>
    <name evidence="13" type="ORF">CBRE1094_LOCUS14275</name>
</gene>
<proteinExistence type="inferred from homology"/>
<keyword evidence="7 11" id="KW-0862">Zinc</keyword>
<sequence>MHPMHAAFGVACEIGLPADLGTKGRTLEVAIEYSTSPESSALQWLPPEQTAGKEHPYMFSQCQAIHARSLVPCPDAPAAKFTYKAKVSVPDWATALMSAVPLGSSEANGEMRRTFEFEQACPLSPYLLAIAVGHLRGIEVGPRSTVWAEPSVVEAAAWEFGECEKFIAAAEQLLGTPYIWKRYDILCMPPSFPYGGMENPCLTFATPTLLAGDRSLANVICHEVAHSWTGNLVTNHTWEHFWLNEGWTRWLENRILARLEPQGVREAHYDFHMQQSHTHLQDDVNNFGASNPLTRLVPPLDGIDPDDAFSAVPYEKGLALLNCLTAVCGGRPQFETFAAHYIATFKTLTLTSADFRDCFLSWCEGQQIDASAVEWDTWFYTPGMPPVTQTYSDELGAACTRLADRWLAELAEEDSGLTAAEYLGWSSPLRIYFMETLLARALAADKPPLSAACLKKLDDLYGLTTVKNAEIRVRWQRLCIRHQAAFIVPHVINFVKEQGRMKFVRPLYRALYGWEEQRQLAVDTFTAWRANYHPIAAKMLAQDLKVAS</sequence>
<keyword evidence="4" id="KW-0645">Protease</keyword>
<protein>
    <recommendedName>
        <fullName evidence="12">Peptidase M1 leukotriene A4 hydrolase/aminopeptidase C-terminal domain-containing protein</fullName>
    </recommendedName>
</protein>
<dbReference type="FunFam" id="3.30.2010.30:FF:000001">
    <property type="entry name" value="Leukotriene A(4) hydrolase"/>
    <property type="match status" value="1"/>
</dbReference>
<comment type="cofactor">
    <cofactor evidence="11">
        <name>Zn(2+)</name>
        <dbReference type="ChEBI" id="CHEBI:29105"/>
    </cofactor>
    <text evidence="11">Binds 1 zinc ion per subunit.</text>
</comment>
<dbReference type="SUPFAM" id="SSF48371">
    <property type="entry name" value="ARM repeat"/>
    <property type="match status" value="1"/>
</dbReference>
<evidence type="ECO:0000256" key="8">
    <source>
        <dbReference type="ARBA" id="ARBA00023049"/>
    </source>
</evidence>
<feature type="active site" description="Proton acceptor" evidence="9">
    <location>
        <position position="223"/>
    </location>
</feature>
<dbReference type="InterPro" id="IPR038502">
    <property type="entry name" value="M1_LTA-4_hydro/amino_C_sf"/>
</dbReference>
<evidence type="ECO:0000256" key="9">
    <source>
        <dbReference type="PIRSR" id="PIRSR634015-1"/>
    </source>
</evidence>
<dbReference type="InterPro" id="IPR014782">
    <property type="entry name" value="Peptidase_M1_dom"/>
</dbReference>
<dbReference type="InterPro" id="IPR027268">
    <property type="entry name" value="Peptidase_M4/M1_CTD_sf"/>
</dbReference>
<dbReference type="InterPro" id="IPR015211">
    <property type="entry name" value="Peptidase_M1_C"/>
</dbReference>
<dbReference type="Gene3D" id="1.25.40.320">
    <property type="entry name" value="Peptidase M1, leukotriene A4 hydrolase/aminopeptidase C-terminal domain"/>
    <property type="match status" value="1"/>
</dbReference>
<dbReference type="SUPFAM" id="SSF55486">
    <property type="entry name" value="Metalloproteases ('zincins'), catalytic domain"/>
    <property type="match status" value="1"/>
</dbReference>
<evidence type="ECO:0000256" key="2">
    <source>
        <dbReference type="ARBA" id="ARBA00010136"/>
    </source>
</evidence>
<dbReference type="AlphaFoldDB" id="A0A7S2D682"/>
<evidence type="ECO:0000256" key="6">
    <source>
        <dbReference type="ARBA" id="ARBA00022801"/>
    </source>
</evidence>
<keyword evidence="5 11" id="KW-0479">Metal-binding</keyword>
<feature type="binding site" evidence="10">
    <location>
        <begin position="61"/>
        <end position="63"/>
    </location>
    <ligand>
        <name>a peptide</name>
        <dbReference type="ChEBI" id="CHEBI:60466"/>
    </ligand>
</feature>
<keyword evidence="8" id="KW-0482">Metalloprotease</keyword>
<dbReference type="GO" id="GO:0006508">
    <property type="term" value="P:proteolysis"/>
    <property type="evidence" value="ECO:0007669"/>
    <property type="project" value="UniProtKB-KW"/>
</dbReference>
<dbReference type="InterPro" id="IPR045357">
    <property type="entry name" value="Aminopeptidase_N-like_N"/>
</dbReference>
<dbReference type="EMBL" id="HBGU01026306">
    <property type="protein sequence ID" value="CAD9445680.1"/>
    <property type="molecule type" value="Transcribed_RNA"/>
</dbReference>
<organism evidence="13">
    <name type="scientific">Haptolina brevifila</name>
    <dbReference type="NCBI Taxonomy" id="156173"/>
    <lineage>
        <taxon>Eukaryota</taxon>
        <taxon>Haptista</taxon>
        <taxon>Haptophyta</taxon>
        <taxon>Prymnesiophyceae</taxon>
        <taxon>Prymnesiales</taxon>
        <taxon>Prymnesiaceae</taxon>
        <taxon>Haptolina</taxon>
    </lineage>
</organism>
<dbReference type="GO" id="GO:0005829">
    <property type="term" value="C:cytosol"/>
    <property type="evidence" value="ECO:0007669"/>
    <property type="project" value="TreeGrafter"/>
</dbReference>
<evidence type="ECO:0000256" key="5">
    <source>
        <dbReference type="ARBA" id="ARBA00022723"/>
    </source>
</evidence>
<feature type="active site" description="Proton donor" evidence="9">
    <location>
        <position position="314"/>
    </location>
</feature>
<dbReference type="InterPro" id="IPR042097">
    <property type="entry name" value="Aminopeptidase_N-like_N_sf"/>
</dbReference>
<dbReference type="InterPro" id="IPR016024">
    <property type="entry name" value="ARM-type_fold"/>
</dbReference>
<dbReference type="Pfam" id="PF17900">
    <property type="entry name" value="Peptidase_M1_N"/>
    <property type="match status" value="1"/>
</dbReference>
<feature type="binding site" evidence="11">
    <location>
        <position position="226"/>
    </location>
    <ligand>
        <name>Zn(2+)</name>
        <dbReference type="ChEBI" id="CHEBI:29105"/>
        <note>catalytic</note>
    </ligand>
</feature>
<dbReference type="GO" id="GO:0008237">
    <property type="term" value="F:metallopeptidase activity"/>
    <property type="evidence" value="ECO:0007669"/>
    <property type="project" value="UniProtKB-KW"/>
</dbReference>
<evidence type="ECO:0000256" key="3">
    <source>
        <dbReference type="ARBA" id="ARBA00022490"/>
    </source>
</evidence>
<feature type="binding site" evidence="10">
    <location>
        <begin position="193"/>
        <end position="198"/>
    </location>
    <ligand>
        <name>a peptide</name>
        <dbReference type="ChEBI" id="CHEBI:60466"/>
    </ligand>
</feature>
<dbReference type="GO" id="GO:0008270">
    <property type="term" value="F:zinc ion binding"/>
    <property type="evidence" value="ECO:0007669"/>
    <property type="project" value="InterPro"/>
</dbReference>
<reference evidence="13" key="1">
    <citation type="submission" date="2021-01" db="EMBL/GenBank/DDBJ databases">
        <authorList>
            <person name="Corre E."/>
            <person name="Pelletier E."/>
            <person name="Niang G."/>
            <person name="Scheremetjew M."/>
            <person name="Finn R."/>
            <person name="Kale V."/>
            <person name="Holt S."/>
            <person name="Cochrane G."/>
            <person name="Meng A."/>
            <person name="Brown T."/>
            <person name="Cohen L."/>
        </authorList>
    </citation>
    <scope>NUCLEOTIDE SEQUENCE</scope>
    <source>
        <strain evidence="13">UTEX LB 985</strain>
    </source>
</reference>
<feature type="binding site" evidence="11">
    <location>
        <position position="245"/>
    </location>
    <ligand>
        <name>Zn(2+)</name>
        <dbReference type="ChEBI" id="CHEBI:29105"/>
        <note>catalytic</note>
    </ligand>
</feature>
<accession>A0A7S2D682</accession>
<dbReference type="InterPro" id="IPR001930">
    <property type="entry name" value="Peptidase_M1"/>
</dbReference>